<gene>
    <name evidence="2" type="ORF">INF20_05865</name>
</gene>
<dbReference type="Gene3D" id="1.10.3210.10">
    <property type="entry name" value="Hypothetical protein af1432"/>
    <property type="match status" value="1"/>
</dbReference>
<dbReference type="PANTHER" id="PTHR46246:SF1">
    <property type="entry name" value="GUANOSINE-3',5'-BIS(DIPHOSPHATE) 3'-PYROPHOSPHOHYDROLASE MESH1"/>
    <property type="match status" value="1"/>
</dbReference>
<sequence>MVKRAQSLAAKVHASQKDKGGNPYINHIEGVAAGVESVEAKTVAYLHDVLEDTATTEDDLKKEGFPAEIIEAVKALTKGKDETYEEFIKRVGENSLATKVKLSDLANNMDISRIPEPTKKDYERIEKYRKAAKYLKNL</sequence>
<dbReference type="EMBL" id="JADCKA010000009">
    <property type="protein sequence ID" value="MBE5035799.1"/>
    <property type="molecule type" value="Genomic_DNA"/>
</dbReference>
<accession>A0ABR9QY40</accession>
<dbReference type="Pfam" id="PF13328">
    <property type="entry name" value="HD_4"/>
    <property type="match status" value="1"/>
</dbReference>
<dbReference type="PANTHER" id="PTHR46246">
    <property type="entry name" value="GUANOSINE-3',5'-BIS(DIPHOSPHATE) 3'-PYROPHOSPHOHYDROLASE MESH1"/>
    <property type="match status" value="1"/>
</dbReference>
<reference evidence="2 3" key="1">
    <citation type="submission" date="2020-10" db="EMBL/GenBank/DDBJ databases">
        <title>ChiBAC.</title>
        <authorList>
            <person name="Zenner C."/>
            <person name="Hitch T.C.A."/>
            <person name="Clavel T."/>
        </authorList>
    </citation>
    <scope>NUCLEOTIDE SEQUENCE [LARGE SCALE GENOMIC DNA]</scope>
    <source>
        <strain evidence="2 3">DSM 108706</strain>
    </source>
</reference>
<protein>
    <submittedName>
        <fullName evidence="2">HD domain-containing protein</fullName>
    </submittedName>
</protein>
<comment type="caution">
    <text evidence="2">The sequence shown here is derived from an EMBL/GenBank/DDBJ whole genome shotgun (WGS) entry which is preliminary data.</text>
</comment>
<dbReference type="Proteomes" id="UP001516588">
    <property type="component" value="Unassembled WGS sequence"/>
</dbReference>
<feature type="region of interest" description="Disordered" evidence="1">
    <location>
        <begin position="1"/>
        <end position="21"/>
    </location>
</feature>
<evidence type="ECO:0000313" key="2">
    <source>
        <dbReference type="EMBL" id="MBE5035799.1"/>
    </source>
</evidence>
<dbReference type="InterPro" id="IPR052194">
    <property type="entry name" value="MESH1"/>
</dbReference>
<proteinExistence type="predicted"/>
<evidence type="ECO:0000313" key="3">
    <source>
        <dbReference type="Proteomes" id="UP001516588"/>
    </source>
</evidence>
<evidence type="ECO:0000256" key="1">
    <source>
        <dbReference type="SAM" id="MobiDB-lite"/>
    </source>
</evidence>
<dbReference type="SUPFAM" id="SSF109604">
    <property type="entry name" value="HD-domain/PDEase-like"/>
    <property type="match status" value="1"/>
</dbReference>
<name>A0ABR9QY40_9FIRM</name>
<organism evidence="2 3">
    <name type="scientific">Gallibacter intestinalis</name>
    <dbReference type="NCBI Taxonomy" id="2779356"/>
    <lineage>
        <taxon>Bacteria</taxon>
        <taxon>Bacillati</taxon>
        <taxon>Bacillota</taxon>
        <taxon>Clostridia</taxon>
        <taxon>Eubacteriales</taxon>
        <taxon>Eubacteriaceae</taxon>
        <taxon>Gallibacter</taxon>
    </lineage>
</organism>
<keyword evidence="3" id="KW-1185">Reference proteome</keyword>